<gene>
    <name evidence="18" type="ORF">AZI87_14200</name>
</gene>
<dbReference type="InterPro" id="IPR001789">
    <property type="entry name" value="Sig_transdc_resp-reg_receiver"/>
</dbReference>
<dbReference type="GO" id="GO:0005524">
    <property type="term" value="F:ATP binding"/>
    <property type="evidence" value="ECO:0007669"/>
    <property type="project" value="UniProtKB-KW"/>
</dbReference>
<evidence type="ECO:0000256" key="7">
    <source>
        <dbReference type="ARBA" id="ARBA00022741"/>
    </source>
</evidence>
<reference evidence="18 19" key="1">
    <citation type="submission" date="2016-03" db="EMBL/GenBank/DDBJ databases">
        <authorList>
            <person name="Ploux O."/>
        </authorList>
    </citation>
    <scope>NUCLEOTIDE SEQUENCE [LARGE SCALE GENOMIC DNA]</scope>
    <source>
        <strain evidence="18 19">EC13</strain>
    </source>
</reference>
<feature type="modified residue" description="4-aspartylphosphate" evidence="13">
    <location>
        <position position="625"/>
    </location>
</feature>
<dbReference type="PANTHER" id="PTHR45339">
    <property type="entry name" value="HYBRID SIGNAL TRANSDUCTION HISTIDINE KINASE J"/>
    <property type="match status" value="1"/>
</dbReference>
<dbReference type="Pfam" id="PF00512">
    <property type="entry name" value="HisKA"/>
    <property type="match status" value="1"/>
</dbReference>
<dbReference type="PROSITE" id="PS50110">
    <property type="entry name" value="RESPONSE_REGULATORY"/>
    <property type="match status" value="1"/>
</dbReference>
<dbReference type="Pfam" id="PF02518">
    <property type="entry name" value="HATPase_c"/>
    <property type="match status" value="1"/>
</dbReference>
<dbReference type="PROSITE" id="PS50109">
    <property type="entry name" value="HIS_KIN"/>
    <property type="match status" value="1"/>
</dbReference>
<evidence type="ECO:0000256" key="14">
    <source>
        <dbReference type="SAM" id="Coils"/>
    </source>
</evidence>
<keyword evidence="4 13" id="KW-0597">Phosphoprotein</keyword>
<dbReference type="Gene3D" id="3.30.565.10">
    <property type="entry name" value="Histidine kinase-like ATPase, C-terminal domain"/>
    <property type="match status" value="1"/>
</dbReference>
<dbReference type="GO" id="GO:0016020">
    <property type="term" value="C:membrane"/>
    <property type="evidence" value="ECO:0007669"/>
    <property type="project" value="UniProtKB-SubCell"/>
</dbReference>
<dbReference type="InterPro" id="IPR003661">
    <property type="entry name" value="HisK_dim/P_dom"/>
</dbReference>
<dbReference type="Gene3D" id="3.40.50.2300">
    <property type="match status" value="1"/>
</dbReference>
<evidence type="ECO:0000313" key="18">
    <source>
        <dbReference type="EMBL" id="KYG63555.1"/>
    </source>
</evidence>
<keyword evidence="8" id="KW-0418">Kinase</keyword>
<feature type="transmembrane region" description="Helical" evidence="15">
    <location>
        <begin position="228"/>
        <end position="257"/>
    </location>
</feature>
<evidence type="ECO:0000256" key="5">
    <source>
        <dbReference type="ARBA" id="ARBA00022679"/>
    </source>
</evidence>
<dbReference type="SMART" id="SM00448">
    <property type="entry name" value="REC"/>
    <property type="match status" value="1"/>
</dbReference>
<proteinExistence type="predicted"/>
<evidence type="ECO:0000256" key="10">
    <source>
        <dbReference type="ARBA" id="ARBA00022989"/>
    </source>
</evidence>
<organism evidence="18 19">
    <name type="scientific">Bdellovibrio bacteriovorus</name>
    <dbReference type="NCBI Taxonomy" id="959"/>
    <lineage>
        <taxon>Bacteria</taxon>
        <taxon>Pseudomonadati</taxon>
        <taxon>Bdellovibrionota</taxon>
        <taxon>Bdellovibrionia</taxon>
        <taxon>Bdellovibrionales</taxon>
        <taxon>Pseudobdellovibrionaceae</taxon>
        <taxon>Bdellovibrio</taxon>
    </lineage>
</organism>
<evidence type="ECO:0000256" key="6">
    <source>
        <dbReference type="ARBA" id="ARBA00022692"/>
    </source>
</evidence>
<evidence type="ECO:0000256" key="15">
    <source>
        <dbReference type="SAM" id="Phobius"/>
    </source>
</evidence>
<sequence length="713" mass="79946">MDTKRLPWWTWVLPFIVLSLGTWASLPFTSIQGVYWIYFPINLGVAMTLWWGPRVLIAVFLNGLLAAPLLDLPRPVLYPVYAIPETLEVFMAWMLVKERFKTFSSWRPSPKNITLFSVYGILIPSVVASALIQAIFVFTKFSSPEAFLWNTLVTAIGDMTGAVFITLPAMILLTPSLFKRELSLFPIDTRPPLRMSYLTKKERLVWIAGITGSVFLGMSAPFTQTWYVFGIGLLLSAAWYGLYAAILMNTIIMMLAVPLPKLLSLPWANDPFVLQTPATLLTLCYCSLLTGAAITTLTDKLVKLRETETELKAARDQAEDASQAKSEFLARMSHEIRTPLNSVLGMLELLKETQLSKDQARYLTLFSHAGENLKALINDLLDFSKIEAKALSVENVSYNLHATIRSVFEILQIKAEEKGLHFELQLENSVPVQQWGDPTRLRQVLFNLIGNALKFTSEGNVKVIVKIVNEGGEKISIEVQDTGIGIPREKQAKLFSPFFQADVGISRKYGGTGLGLVISKNLVEIMGGVLEMKSLAGRGTTFRILLPHRPDTTTHLEKKSSPAAAWNTLFPNKRFRILLVDDSEDNRVLIIHYLKNLPFDCEEAVNGQEAVEKFKAKRYDLIFMDMQMPIMTGYKATETIRHWEEEMKIPHTPIIALTATAVVEDLERTLTSGCDAYAVKPVKKAEIVQILAQSLTTKSPFKEDFNEPPSATM</sequence>
<dbReference type="InterPro" id="IPR036890">
    <property type="entry name" value="HATPase_C_sf"/>
</dbReference>
<feature type="domain" description="Response regulatory" evidence="17">
    <location>
        <begin position="576"/>
        <end position="695"/>
    </location>
</feature>
<dbReference type="CDD" id="cd16922">
    <property type="entry name" value="HATPase_EvgS-ArcB-TorS-like"/>
    <property type="match status" value="1"/>
</dbReference>
<dbReference type="EMBL" id="LUKD01000007">
    <property type="protein sequence ID" value="KYG63555.1"/>
    <property type="molecule type" value="Genomic_DNA"/>
</dbReference>
<evidence type="ECO:0000256" key="3">
    <source>
        <dbReference type="ARBA" id="ARBA00012438"/>
    </source>
</evidence>
<dbReference type="RefSeq" id="WP_063208503.1">
    <property type="nucleotide sequence ID" value="NZ_LUKD01000007.1"/>
</dbReference>
<dbReference type="SUPFAM" id="SSF52172">
    <property type="entry name" value="CheY-like"/>
    <property type="match status" value="1"/>
</dbReference>
<accession>A0A162G1S5</accession>
<evidence type="ECO:0000256" key="2">
    <source>
        <dbReference type="ARBA" id="ARBA00004370"/>
    </source>
</evidence>
<feature type="transmembrane region" description="Helical" evidence="15">
    <location>
        <begin position="278"/>
        <end position="297"/>
    </location>
</feature>
<feature type="transmembrane region" description="Helical" evidence="15">
    <location>
        <begin position="12"/>
        <end position="39"/>
    </location>
</feature>
<feature type="domain" description="Histidine kinase" evidence="16">
    <location>
        <begin position="331"/>
        <end position="550"/>
    </location>
</feature>
<dbReference type="FunFam" id="3.30.565.10:FF:000010">
    <property type="entry name" value="Sensor histidine kinase RcsC"/>
    <property type="match status" value="1"/>
</dbReference>
<dbReference type="InterPro" id="IPR011006">
    <property type="entry name" value="CheY-like_superfamily"/>
</dbReference>
<evidence type="ECO:0000256" key="1">
    <source>
        <dbReference type="ARBA" id="ARBA00000085"/>
    </source>
</evidence>
<feature type="transmembrane region" description="Helical" evidence="15">
    <location>
        <begin position="76"/>
        <end position="96"/>
    </location>
</feature>
<keyword evidence="10 15" id="KW-1133">Transmembrane helix</keyword>
<feature type="transmembrane region" description="Helical" evidence="15">
    <location>
        <begin position="116"/>
        <end position="141"/>
    </location>
</feature>
<dbReference type="InterPro" id="IPR005467">
    <property type="entry name" value="His_kinase_dom"/>
</dbReference>
<evidence type="ECO:0000256" key="4">
    <source>
        <dbReference type="ARBA" id="ARBA00022553"/>
    </source>
</evidence>
<comment type="caution">
    <text evidence="18">The sequence shown here is derived from an EMBL/GenBank/DDBJ whole genome shotgun (WGS) entry which is preliminary data.</text>
</comment>
<dbReference type="SMART" id="SM00388">
    <property type="entry name" value="HisKA"/>
    <property type="match status" value="1"/>
</dbReference>
<protein>
    <recommendedName>
        <fullName evidence="3">histidine kinase</fullName>
        <ecNumber evidence="3">2.7.13.3</ecNumber>
    </recommendedName>
</protein>
<dbReference type="EC" id="2.7.13.3" evidence="3"/>
<dbReference type="FunFam" id="1.10.287.130:FF:000004">
    <property type="entry name" value="Ethylene receptor 1"/>
    <property type="match status" value="1"/>
</dbReference>
<dbReference type="AlphaFoldDB" id="A0A162G1S5"/>
<keyword evidence="12 15" id="KW-0472">Membrane</keyword>
<keyword evidence="9" id="KW-0067">ATP-binding</keyword>
<dbReference type="Pfam" id="PF00072">
    <property type="entry name" value="Response_reg"/>
    <property type="match status" value="1"/>
</dbReference>
<dbReference type="PRINTS" id="PR00344">
    <property type="entry name" value="BCTRLSENSOR"/>
</dbReference>
<dbReference type="InterPro" id="IPR004358">
    <property type="entry name" value="Sig_transdc_His_kin-like_C"/>
</dbReference>
<evidence type="ECO:0000256" key="9">
    <source>
        <dbReference type="ARBA" id="ARBA00022840"/>
    </source>
</evidence>
<evidence type="ECO:0000313" key="19">
    <source>
        <dbReference type="Proteomes" id="UP000075799"/>
    </source>
</evidence>
<keyword evidence="7" id="KW-0547">Nucleotide-binding</keyword>
<dbReference type="CDD" id="cd17546">
    <property type="entry name" value="REC_hyHK_CKI1_RcsC-like"/>
    <property type="match status" value="1"/>
</dbReference>
<evidence type="ECO:0000256" key="12">
    <source>
        <dbReference type="ARBA" id="ARBA00023136"/>
    </source>
</evidence>
<dbReference type="Gene3D" id="1.10.287.130">
    <property type="match status" value="1"/>
</dbReference>
<dbReference type="PANTHER" id="PTHR45339:SF1">
    <property type="entry name" value="HYBRID SIGNAL TRANSDUCTION HISTIDINE KINASE J"/>
    <property type="match status" value="1"/>
</dbReference>
<comment type="catalytic activity">
    <reaction evidence="1">
        <text>ATP + protein L-histidine = ADP + protein N-phospho-L-histidine.</text>
        <dbReference type="EC" id="2.7.13.3"/>
    </reaction>
</comment>
<dbReference type="SUPFAM" id="SSF47384">
    <property type="entry name" value="Homodimeric domain of signal transducing histidine kinase"/>
    <property type="match status" value="1"/>
</dbReference>
<dbReference type="InterPro" id="IPR003594">
    <property type="entry name" value="HATPase_dom"/>
</dbReference>
<dbReference type="InterPro" id="IPR036097">
    <property type="entry name" value="HisK_dim/P_sf"/>
</dbReference>
<feature type="coiled-coil region" evidence="14">
    <location>
        <begin position="297"/>
        <end position="331"/>
    </location>
</feature>
<keyword evidence="5" id="KW-0808">Transferase</keyword>
<evidence type="ECO:0000259" key="17">
    <source>
        <dbReference type="PROSITE" id="PS50110"/>
    </source>
</evidence>
<dbReference type="OrthoDB" id="5287300at2"/>
<feature type="transmembrane region" description="Helical" evidence="15">
    <location>
        <begin position="147"/>
        <end position="173"/>
    </location>
</feature>
<keyword evidence="11" id="KW-0902">Two-component regulatory system</keyword>
<keyword evidence="14" id="KW-0175">Coiled coil</keyword>
<dbReference type="SMART" id="SM00387">
    <property type="entry name" value="HATPase_c"/>
    <property type="match status" value="1"/>
</dbReference>
<keyword evidence="6 15" id="KW-0812">Transmembrane</keyword>
<evidence type="ECO:0000259" key="16">
    <source>
        <dbReference type="PROSITE" id="PS50109"/>
    </source>
</evidence>
<evidence type="ECO:0000256" key="11">
    <source>
        <dbReference type="ARBA" id="ARBA00023012"/>
    </source>
</evidence>
<evidence type="ECO:0000256" key="13">
    <source>
        <dbReference type="PROSITE-ProRule" id="PRU00169"/>
    </source>
</evidence>
<dbReference type="SUPFAM" id="SSF55874">
    <property type="entry name" value="ATPase domain of HSP90 chaperone/DNA topoisomerase II/histidine kinase"/>
    <property type="match status" value="1"/>
</dbReference>
<comment type="subcellular location">
    <subcellularLocation>
        <location evidence="2">Membrane</location>
    </subcellularLocation>
</comment>
<name>A0A162G1S5_BDEBC</name>
<dbReference type="GO" id="GO:0000155">
    <property type="term" value="F:phosphorelay sensor kinase activity"/>
    <property type="evidence" value="ECO:0007669"/>
    <property type="project" value="InterPro"/>
</dbReference>
<feature type="transmembrane region" description="Helical" evidence="15">
    <location>
        <begin position="204"/>
        <end position="222"/>
    </location>
</feature>
<evidence type="ECO:0000256" key="8">
    <source>
        <dbReference type="ARBA" id="ARBA00022777"/>
    </source>
</evidence>
<dbReference type="CDD" id="cd00082">
    <property type="entry name" value="HisKA"/>
    <property type="match status" value="1"/>
</dbReference>
<dbReference type="Proteomes" id="UP000075799">
    <property type="component" value="Unassembled WGS sequence"/>
</dbReference>